<dbReference type="RefSeq" id="WP_021689325.1">
    <property type="nucleotide sequence ID" value="NZ_BASZ01000002.1"/>
</dbReference>
<evidence type="ECO:0000313" key="2">
    <source>
        <dbReference type="EMBL" id="GAD48418.1"/>
    </source>
</evidence>
<evidence type="ECO:0000256" key="1">
    <source>
        <dbReference type="SAM" id="Phobius"/>
    </source>
</evidence>
<protein>
    <recommendedName>
        <fullName evidence="4">Glycerophosphoryl diester phosphodiesterase membrane domain-containing protein</fullName>
    </recommendedName>
</protein>
<feature type="transmembrane region" description="Helical" evidence="1">
    <location>
        <begin position="53"/>
        <end position="71"/>
    </location>
</feature>
<dbReference type="Proteomes" id="UP000016568">
    <property type="component" value="Unassembled WGS sequence"/>
</dbReference>
<feature type="transmembrane region" description="Helical" evidence="1">
    <location>
        <begin position="185"/>
        <end position="211"/>
    </location>
</feature>
<sequence length="223" mass="23150">MLHPDSPLSVRVQAFFAMTGAIIAKSALPSGLYVVGMSALGSGIDISGLADEASGNLALNVATLVAGFFLSRTMLSGSGMLAVAGGARFGAYFGLSILSGLGIILGFVLLVLPGIFLLIRWLPAFGFLLGSEESVSRSLRLSWERTRGHFWAILVGAALPILLLAAGGTIYFVALTSELFSSNALFVVANIALYTFTVVGSAYGFAIYALLKDDAGELSGVFV</sequence>
<reference evidence="2 3" key="1">
    <citation type="submission" date="2013-09" db="EMBL/GenBank/DDBJ databases">
        <title>Whole genome shotgun sequence of Novosphingobium tardaugens NBRC 16725.</title>
        <authorList>
            <person name="Isaki S."/>
            <person name="Hosoyama A."/>
            <person name="Tsuchikane K."/>
            <person name="Katsumata H."/>
            <person name="Ando Y."/>
            <person name="Yamazaki S."/>
            <person name="Fujita N."/>
        </authorList>
    </citation>
    <scope>NUCLEOTIDE SEQUENCE [LARGE SCALE GENOMIC DNA]</scope>
    <source>
        <strain evidence="2 3">NBRC 16725</strain>
    </source>
</reference>
<organism evidence="2 3">
    <name type="scientific">Caenibius tardaugens NBRC 16725</name>
    <dbReference type="NCBI Taxonomy" id="1219035"/>
    <lineage>
        <taxon>Bacteria</taxon>
        <taxon>Pseudomonadati</taxon>
        <taxon>Pseudomonadota</taxon>
        <taxon>Alphaproteobacteria</taxon>
        <taxon>Sphingomonadales</taxon>
        <taxon>Erythrobacteraceae</taxon>
        <taxon>Caenibius</taxon>
    </lineage>
</organism>
<feature type="transmembrane region" description="Helical" evidence="1">
    <location>
        <begin position="104"/>
        <end position="129"/>
    </location>
</feature>
<feature type="transmembrane region" description="Helical" evidence="1">
    <location>
        <begin position="150"/>
        <end position="173"/>
    </location>
</feature>
<comment type="caution">
    <text evidence="2">The sequence shown here is derived from an EMBL/GenBank/DDBJ whole genome shotgun (WGS) entry which is preliminary data.</text>
</comment>
<name>U3A0Y3_9SPHN</name>
<keyword evidence="1" id="KW-0472">Membrane</keyword>
<gene>
    <name evidence="2" type="ORF">NT2_02_05020</name>
</gene>
<feature type="transmembrane region" description="Helical" evidence="1">
    <location>
        <begin position="12"/>
        <end position="33"/>
    </location>
</feature>
<keyword evidence="1" id="KW-1133">Transmembrane helix</keyword>
<evidence type="ECO:0008006" key="4">
    <source>
        <dbReference type="Google" id="ProtNLM"/>
    </source>
</evidence>
<dbReference type="KEGG" id="ntd:EGO55_02060"/>
<keyword evidence="3" id="KW-1185">Reference proteome</keyword>
<dbReference type="eggNOG" id="ENOG5032ICR">
    <property type="taxonomic scope" value="Bacteria"/>
</dbReference>
<proteinExistence type="predicted"/>
<accession>U3A0Y3</accession>
<evidence type="ECO:0000313" key="3">
    <source>
        <dbReference type="Proteomes" id="UP000016568"/>
    </source>
</evidence>
<keyword evidence="1" id="KW-0812">Transmembrane</keyword>
<dbReference type="AlphaFoldDB" id="U3A0Y3"/>
<dbReference type="EMBL" id="BASZ01000002">
    <property type="protein sequence ID" value="GAD48418.1"/>
    <property type="molecule type" value="Genomic_DNA"/>
</dbReference>